<dbReference type="InterPro" id="IPR052591">
    <property type="entry name" value="CML21-like"/>
</dbReference>
<dbReference type="SUPFAM" id="SSF57850">
    <property type="entry name" value="RING/U-box"/>
    <property type="match status" value="1"/>
</dbReference>
<dbReference type="Pfam" id="PF00397">
    <property type="entry name" value="WW"/>
    <property type="match status" value="1"/>
</dbReference>
<dbReference type="SMART" id="SM00054">
    <property type="entry name" value="EFh"/>
    <property type="match status" value="4"/>
</dbReference>
<reference evidence="5" key="1">
    <citation type="submission" date="2023-01" db="EMBL/GenBank/DDBJ databases">
        <title>Metagenome sequencing of chrysophaentin producing Chrysophaeum taylorii.</title>
        <authorList>
            <person name="Davison J."/>
            <person name="Bewley C."/>
        </authorList>
    </citation>
    <scope>NUCLEOTIDE SEQUENCE</scope>
    <source>
        <strain evidence="5">NIES-1699</strain>
    </source>
</reference>
<dbReference type="InterPro" id="IPR011992">
    <property type="entry name" value="EF-hand-dom_pair"/>
</dbReference>
<feature type="domain" description="EF-hand" evidence="4">
    <location>
        <begin position="75"/>
        <end position="110"/>
    </location>
</feature>
<proteinExistence type="predicted"/>
<dbReference type="PROSITE" id="PS01159">
    <property type="entry name" value="WW_DOMAIN_1"/>
    <property type="match status" value="1"/>
</dbReference>
<evidence type="ECO:0008006" key="7">
    <source>
        <dbReference type="Google" id="ProtNLM"/>
    </source>
</evidence>
<dbReference type="PROSITE" id="PS50020">
    <property type="entry name" value="WW_DOMAIN_2"/>
    <property type="match status" value="1"/>
</dbReference>
<evidence type="ECO:0000259" key="4">
    <source>
        <dbReference type="PROSITE" id="PS50222"/>
    </source>
</evidence>
<dbReference type="InterPro" id="IPR036020">
    <property type="entry name" value="WW_dom_sf"/>
</dbReference>
<dbReference type="InterPro" id="IPR002048">
    <property type="entry name" value="EF_hand_dom"/>
</dbReference>
<dbReference type="CDD" id="cd00201">
    <property type="entry name" value="WW"/>
    <property type="match status" value="1"/>
</dbReference>
<dbReference type="InterPro" id="IPR018247">
    <property type="entry name" value="EF_Hand_1_Ca_BS"/>
</dbReference>
<feature type="region of interest" description="Disordered" evidence="2">
    <location>
        <begin position="307"/>
        <end position="326"/>
    </location>
</feature>
<accession>A0AAD7UM17</accession>
<sequence>MMAAVAIPTVPKISVKLGECAACFEPLAGEPIVMLRQNNRRSCGHYLHARCAQSRPPKGACAVCNQPFTWIEPFPQLNDAQAWFNAIDTDADGRLSMEEVVRALKATVVGLDVERFDAEIASLFVNWDANRDGAVTFDEIFREPYGLLAYARQQYPDLRGASEPPPLSDTWAWFSFWDLDRSNTLDKAEVHRALAKTFDLEKDPTKTHTMGQTLDAVWGLFDLDGNGTIDRNEFTARDGLGDTLAANLSHMRRRAYPQVVLQQRPESAFYATEPQAMPQQPIVASAVDGNAYGDALVAYASPVGSGGGQSQQQYAAVPSAPPTFDDRLPTYLPPNWEERRAPDGQIYYANNLTRHTQWERPRA</sequence>
<dbReference type="Gene3D" id="1.10.238.10">
    <property type="entry name" value="EF-hand"/>
    <property type="match status" value="2"/>
</dbReference>
<dbReference type="PROSITE" id="PS00018">
    <property type="entry name" value="EF_HAND_1"/>
    <property type="match status" value="4"/>
</dbReference>
<feature type="domain" description="EF-hand" evidence="4">
    <location>
        <begin position="209"/>
        <end position="244"/>
    </location>
</feature>
<dbReference type="SUPFAM" id="SSF51045">
    <property type="entry name" value="WW domain"/>
    <property type="match status" value="1"/>
</dbReference>
<dbReference type="Proteomes" id="UP001230188">
    <property type="component" value="Unassembled WGS sequence"/>
</dbReference>
<dbReference type="PANTHER" id="PTHR23064">
    <property type="entry name" value="TROPONIN"/>
    <property type="match status" value="1"/>
</dbReference>
<organism evidence="5 6">
    <name type="scientific">Chrysophaeum taylorii</name>
    <dbReference type="NCBI Taxonomy" id="2483200"/>
    <lineage>
        <taxon>Eukaryota</taxon>
        <taxon>Sar</taxon>
        <taxon>Stramenopiles</taxon>
        <taxon>Ochrophyta</taxon>
        <taxon>Pelagophyceae</taxon>
        <taxon>Pelagomonadales</taxon>
        <taxon>Pelagomonadaceae</taxon>
        <taxon>Chrysophaeum</taxon>
    </lineage>
</organism>
<dbReference type="SUPFAM" id="SSF47473">
    <property type="entry name" value="EF-hand"/>
    <property type="match status" value="1"/>
</dbReference>
<dbReference type="InterPro" id="IPR001202">
    <property type="entry name" value="WW_dom"/>
</dbReference>
<evidence type="ECO:0000256" key="1">
    <source>
        <dbReference type="ARBA" id="ARBA00022837"/>
    </source>
</evidence>
<dbReference type="EMBL" id="JAQMWT010000059">
    <property type="protein sequence ID" value="KAJ8611979.1"/>
    <property type="molecule type" value="Genomic_DNA"/>
</dbReference>
<evidence type="ECO:0000313" key="6">
    <source>
        <dbReference type="Proteomes" id="UP001230188"/>
    </source>
</evidence>
<evidence type="ECO:0000313" key="5">
    <source>
        <dbReference type="EMBL" id="KAJ8611979.1"/>
    </source>
</evidence>
<keyword evidence="1" id="KW-0106">Calcium</keyword>
<dbReference type="Pfam" id="PF13499">
    <property type="entry name" value="EF-hand_7"/>
    <property type="match status" value="1"/>
</dbReference>
<dbReference type="Gene3D" id="2.20.70.10">
    <property type="match status" value="1"/>
</dbReference>
<dbReference type="PROSITE" id="PS50222">
    <property type="entry name" value="EF_HAND_2"/>
    <property type="match status" value="2"/>
</dbReference>
<protein>
    <recommendedName>
        <fullName evidence="7">Calmodulin</fullName>
    </recommendedName>
</protein>
<keyword evidence="6" id="KW-1185">Reference proteome</keyword>
<evidence type="ECO:0000259" key="3">
    <source>
        <dbReference type="PROSITE" id="PS50020"/>
    </source>
</evidence>
<comment type="caution">
    <text evidence="5">The sequence shown here is derived from an EMBL/GenBank/DDBJ whole genome shotgun (WGS) entry which is preliminary data.</text>
</comment>
<gene>
    <name evidence="5" type="ORF">CTAYLR_004375</name>
</gene>
<name>A0AAD7UM17_9STRA</name>
<dbReference type="Pfam" id="PF13202">
    <property type="entry name" value="EF-hand_5"/>
    <property type="match status" value="1"/>
</dbReference>
<evidence type="ECO:0000256" key="2">
    <source>
        <dbReference type="SAM" id="MobiDB-lite"/>
    </source>
</evidence>
<dbReference type="GO" id="GO:0005509">
    <property type="term" value="F:calcium ion binding"/>
    <property type="evidence" value="ECO:0007669"/>
    <property type="project" value="InterPro"/>
</dbReference>
<dbReference type="AlphaFoldDB" id="A0AAD7UM17"/>
<dbReference type="SMART" id="SM00456">
    <property type="entry name" value="WW"/>
    <property type="match status" value="1"/>
</dbReference>
<feature type="domain" description="WW" evidence="3">
    <location>
        <begin position="330"/>
        <end position="363"/>
    </location>
</feature>